<keyword evidence="2" id="KW-1185">Reference proteome</keyword>
<protein>
    <submittedName>
        <fullName evidence="1">Uncharacterized protein</fullName>
    </submittedName>
</protein>
<evidence type="ECO:0000313" key="2">
    <source>
        <dbReference type="Proteomes" id="UP000324222"/>
    </source>
</evidence>
<proteinExistence type="predicted"/>
<name>A0A5B7JPL5_PORTR</name>
<dbReference type="Proteomes" id="UP000324222">
    <property type="component" value="Unassembled WGS sequence"/>
</dbReference>
<comment type="caution">
    <text evidence="1">The sequence shown here is derived from an EMBL/GenBank/DDBJ whole genome shotgun (WGS) entry which is preliminary data.</text>
</comment>
<reference evidence="1 2" key="1">
    <citation type="submission" date="2019-05" db="EMBL/GenBank/DDBJ databases">
        <title>Another draft genome of Portunus trituberculatus and its Hox gene families provides insights of decapod evolution.</title>
        <authorList>
            <person name="Jeong J.-H."/>
            <person name="Song I."/>
            <person name="Kim S."/>
            <person name="Choi T."/>
            <person name="Kim D."/>
            <person name="Ryu S."/>
            <person name="Kim W."/>
        </authorList>
    </citation>
    <scope>NUCLEOTIDE SEQUENCE [LARGE SCALE GENOMIC DNA]</scope>
    <source>
        <tissue evidence="1">Muscle</tissue>
    </source>
</reference>
<organism evidence="1 2">
    <name type="scientific">Portunus trituberculatus</name>
    <name type="common">Swimming crab</name>
    <name type="synonym">Neptunus trituberculatus</name>
    <dbReference type="NCBI Taxonomy" id="210409"/>
    <lineage>
        <taxon>Eukaryota</taxon>
        <taxon>Metazoa</taxon>
        <taxon>Ecdysozoa</taxon>
        <taxon>Arthropoda</taxon>
        <taxon>Crustacea</taxon>
        <taxon>Multicrustacea</taxon>
        <taxon>Malacostraca</taxon>
        <taxon>Eumalacostraca</taxon>
        <taxon>Eucarida</taxon>
        <taxon>Decapoda</taxon>
        <taxon>Pleocyemata</taxon>
        <taxon>Brachyura</taxon>
        <taxon>Eubrachyura</taxon>
        <taxon>Portunoidea</taxon>
        <taxon>Portunidae</taxon>
        <taxon>Portuninae</taxon>
        <taxon>Portunus</taxon>
    </lineage>
</organism>
<gene>
    <name evidence="1" type="ORF">E2C01_092056</name>
</gene>
<evidence type="ECO:0000313" key="1">
    <source>
        <dbReference type="EMBL" id="MPC96779.1"/>
    </source>
</evidence>
<dbReference type="EMBL" id="VSRR010107326">
    <property type="protein sequence ID" value="MPC96779.1"/>
    <property type="molecule type" value="Genomic_DNA"/>
</dbReference>
<dbReference type="AlphaFoldDB" id="A0A5B7JPL5"/>
<accession>A0A5B7JPL5</accession>
<sequence>MKGVRALSIAGTVRHCIVFTVPVYSALRCTAAACYLLHHRHSRCLMPPCLLYTLHVYLHFDTWTPAVPLPLCTTTTTTATTHHDTPGPQARPDKVSRMSGLPYLASPLAGAMALSPSITTTHKIFLS</sequence>